<dbReference type="InterPro" id="IPR008963">
    <property type="entry name" value="Purple_acid_Pase-like_N"/>
</dbReference>
<feature type="transmembrane region" description="Helical" evidence="2">
    <location>
        <begin position="448"/>
        <end position="465"/>
    </location>
</feature>
<accession>A0A1F6WC50</accession>
<evidence type="ECO:0000313" key="5">
    <source>
        <dbReference type="Proteomes" id="UP000177052"/>
    </source>
</evidence>
<keyword evidence="2" id="KW-0472">Membrane</keyword>
<protein>
    <recommendedName>
        <fullName evidence="3">Purple acid phosphatase N-terminal domain-containing protein</fullName>
    </recommendedName>
</protein>
<dbReference type="AlphaFoldDB" id="A0A1F6WC50"/>
<dbReference type="InterPro" id="IPR015914">
    <property type="entry name" value="PAPs_N"/>
</dbReference>
<evidence type="ECO:0000259" key="3">
    <source>
        <dbReference type="Pfam" id="PF16656"/>
    </source>
</evidence>
<feature type="transmembrane region" description="Helical" evidence="2">
    <location>
        <begin position="384"/>
        <end position="403"/>
    </location>
</feature>
<keyword evidence="2" id="KW-0812">Transmembrane</keyword>
<feature type="region of interest" description="Disordered" evidence="1">
    <location>
        <begin position="163"/>
        <end position="188"/>
    </location>
</feature>
<evidence type="ECO:0000256" key="2">
    <source>
        <dbReference type="SAM" id="Phobius"/>
    </source>
</evidence>
<reference evidence="4 5" key="1">
    <citation type="journal article" date="2016" name="Nat. Commun.">
        <title>Thousands of microbial genomes shed light on interconnected biogeochemical processes in an aquifer system.</title>
        <authorList>
            <person name="Anantharaman K."/>
            <person name="Brown C.T."/>
            <person name="Hug L.A."/>
            <person name="Sharon I."/>
            <person name="Castelle C.J."/>
            <person name="Probst A.J."/>
            <person name="Thomas B.C."/>
            <person name="Singh A."/>
            <person name="Wilkins M.J."/>
            <person name="Karaoz U."/>
            <person name="Brodie E.L."/>
            <person name="Williams K.H."/>
            <person name="Hubbard S.S."/>
            <person name="Banfield J.F."/>
        </authorList>
    </citation>
    <scope>NUCLEOTIDE SEQUENCE [LARGE SCALE GENOMIC DNA]</scope>
</reference>
<organism evidence="4 5">
    <name type="scientific">Candidatus Nomurabacteria bacterium RIFCSPHIGHO2_12_FULL_37_29</name>
    <dbReference type="NCBI Taxonomy" id="1801759"/>
    <lineage>
        <taxon>Bacteria</taxon>
        <taxon>Candidatus Nomuraibacteriota</taxon>
    </lineage>
</organism>
<dbReference type="Proteomes" id="UP000177052">
    <property type="component" value="Unassembled WGS sequence"/>
</dbReference>
<evidence type="ECO:0000313" key="4">
    <source>
        <dbReference type="EMBL" id="OGI79265.1"/>
    </source>
</evidence>
<gene>
    <name evidence="4" type="ORF">A3F19_02760</name>
</gene>
<evidence type="ECO:0000256" key="1">
    <source>
        <dbReference type="SAM" id="MobiDB-lite"/>
    </source>
</evidence>
<feature type="domain" description="Purple acid phosphatase N-terminal" evidence="3">
    <location>
        <begin position="210"/>
        <end position="296"/>
    </location>
</feature>
<proteinExistence type="predicted"/>
<dbReference type="GO" id="GO:0046872">
    <property type="term" value="F:metal ion binding"/>
    <property type="evidence" value="ECO:0007669"/>
    <property type="project" value="InterPro"/>
</dbReference>
<name>A0A1F6WC50_9BACT</name>
<sequence>MKKLIQKSIISVITTTMTLFGFVPNVFAVDPLNVVFNPNPLFVQANFLPLDETSGVVTITNNSDATQDVLTEAINVLDDDNFGSLLHLNIVGDSGTLFNNSLYNFFSTAGEVPLGAISSGESKIFTYTISFIDSSNNSYQGKTLGFDVCVGFSGGTSHCGNTVVGSENDTDGGGGTGNPPPSGTITGSGGGGSVLIPLTISNEQTSALLPLTTATIVWDTNKLATSQVIYGLTSGGPYTLDLNAVNFGYPFSNTEDPVKVLHHSMLITGLIPGQIYDYRVVSRASPPTVSFEHQFTIPLLALGGPNNSTNLSDPNSGGGAGAGLGSSDVNSLGLFSPPDFAVEGTGWREQTSESALLTDENNGNDTDSGNNLAANILLSGFENILSTCSLIALLILLVIYIIWRLWLRKKHERNLVSEEEILNRFYLFFGGSSLLMIFISIIWREYCLLPVLITSFVISLCLYVFRKLKM</sequence>
<dbReference type="Pfam" id="PF16656">
    <property type="entry name" value="Pur_ac_phosph_N"/>
    <property type="match status" value="1"/>
</dbReference>
<dbReference type="GO" id="GO:0003993">
    <property type="term" value="F:acid phosphatase activity"/>
    <property type="evidence" value="ECO:0007669"/>
    <property type="project" value="InterPro"/>
</dbReference>
<keyword evidence="2" id="KW-1133">Transmembrane helix</keyword>
<dbReference type="SUPFAM" id="SSF49363">
    <property type="entry name" value="Purple acid phosphatase, N-terminal domain"/>
    <property type="match status" value="1"/>
</dbReference>
<feature type="transmembrane region" description="Helical" evidence="2">
    <location>
        <begin position="424"/>
        <end position="442"/>
    </location>
</feature>
<dbReference type="EMBL" id="MFUJ01000019">
    <property type="protein sequence ID" value="OGI79265.1"/>
    <property type="molecule type" value="Genomic_DNA"/>
</dbReference>
<comment type="caution">
    <text evidence="4">The sequence shown here is derived from an EMBL/GenBank/DDBJ whole genome shotgun (WGS) entry which is preliminary data.</text>
</comment>
<dbReference type="Gene3D" id="2.60.40.380">
    <property type="entry name" value="Purple acid phosphatase-like, N-terminal"/>
    <property type="match status" value="1"/>
</dbReference>